<protein>
    <submittedName>
        <fullName evidence="4">Kunitz/Bovine pancreatic trypsin inhibitor domain protein</fullName>
    </submittedName>
</protein>
<dbReference type="PRINTS" id="PR00759">
    <property type="entry name" value="BASICPTASE"/>
</dbReference>
<dbReference type="WBParaSite" id="SBAD_0000285301-mRNA-1">
    <property type="protein sequence ID" value="SBAD_0000285301-mRNA-1"/>
    <property type="gene ID" value="SBAD_0000285301"/>
</dbReference>
<dbReference type="SUPFAM" id="SSF57362">
    <property type="entry name" value="BPTI-like"/>
    <property type="match status" value="3"/>
</dbReference>
<accession>A0A183IGH9</accession>
<dbReference type="OrthoDB" id="4473401at2759"/>
<dbReference type="InterPro" id="IPR036880">
    <property type="entry name" value="Kunitz_BPTI_sf"/>
</dbReference>
<organism evidence="4">
    <name type="scientific">Soboliphyme baturini</name>
    <dbReference type="NCBI Taxonomy" id="241478"/>
    <lineage>
        <taxon>Eukaryota</taxon>
        <taxon>Metazoa</taxon>
        <taxon>Ecdysozoa</taxon>
        <taxon>Nematoda</taxon>
        <taxon>Enoplea</taxon>
        <taxon>Dorylaimia</taxon>
        <taxon>Dioctophymatida</taxon>
        <taxon>Dioctophymatoidea</taxon>
        <taxon>Soboliphymatidae</taxon>
        <taxon>Soboliphyme</taxon>
    </lineage>
</organism>
<dbReference type="Proteomes" id="UP000270296">
    <property type="component" value="Unassembled WGS sequence"/>
</dbReference>
<reference evidence="2 3" key="2">
    <citation type="submission" date="2018-11" db="EMBL/GenBank/DDBJ databases">
        <authorList>
            <consortium name="Pathogen Informatics"/>
        </authorList>
    </citation>
    <scope>NUCLEOTIDE SEQUENCE [LARGE SCALE GENOMIC DNA]</scope>
</reference>
<dbReference type="CDD" id="cd00109">
    <property type="entry name" value="Kunitz-type"/>
    <property type="match status" value="1"/>
</dbReference>
<proteinExistence type="predicted"/>
<keyword evidence="3" id="KW-1185">Reference proteome</keyword>
<dbReference type="Pfam" id="PF00014">
    <property type="entry name" value="Kunitz_BPTI"/>
    <property type="match status" value="3"/>
</dbReference>
<reference evidence="4" key="1">
    <citation type="submission" date="2016-06" db="UniProtKB">
        <authorList>
            <consortium name="WormBaseParasite"/>
        </authorList>
    </citation>
    <scope>IDENTIFICATION</scope>
</reference>
<dbReference type="CDD" id="cd22593">
    <property type="entry name" value="Kunitz_conkunitzin"/>
    <property type="match status" value="1"/>
</dbReference>
<feature type="domain" description="BPTI/Kunitz inhibitor" evidence="1">
    <location>
        <begin position="88"/>
        <end position="138"/>
    </location>
</feature>
<dbReference type="InterPro" id="IPR020901">
    <property type="entry name" value="Prtase_inh_Kunz-CS"/>
</dbReference>
<dbReference type="PROSITE" id="PS50279">
    <property type="entry name" value="BPTI_KUNITZ_2"/>
    <property type="match status" value="3"/>
</dbReference>
<sequence length="255" mass="28738">MSAHEGLHRNSLQMVNEVTCHLKSVDTHYNGFCNLPAQVGAGPYRIPRWFFNRQANRCDMFFYSGCGGNDNIFITLAACSAVCAVNPCTLSPNLGAGGYQQRRFFFNFNTRTCESYLFFGGYGNRNNFESLQECQEACPEDTPCRFGNPMKSTTGQRMFCGLDQVKEVCPWNSYCHIGGSEQMTMCCPKGEKEPCLQNLERGRGNSELKRWYFDGIKKQCFSFIYLGLGGNENNFLSKNFCSDACEGMTNLKAMN</sequence>
<evidence type="ECO:0000313" key="3">
    <source>
        <dbReference type="Proteomes" id="UP000270296"/>
    </source>
</evidence>
<dbReference type="InterPro" id="IPR053014">
    <property type="entry name" value="Cuticle_assoc_divergent"/>
</dbReference>
<dbReference type="PANTHER" id="PTHR46339">
    <property type="entry name" value="PROTEIN CBG15282-RELATED"/>
    <property type="match status" value="1"/>
</dbReference>
<evidence type="ECO:0000313" key="2">
    <source>
        <dbReference type="EMBL" id="VDO98717.1"/>
    </source>
</evidence>
<evidence type="ECO:0000259" key="1">
    <source>
        <dbReference type="PROSITE" id="PS50279"/>
    </source>
</evidence>
<dbReference type="InterPro" id="IPR002223">
    <property type="entry name" value="Kunitz_BPTI"/>
</dbReference>
<feature type="domain" description="BPTI/Kunitz inhibitor" evidence="1">
    <location>
        <begin position="33"/>
        <end position="83"/>
    </location>
</feature>
<dbReference type="EMBL" id="UZAM01007371">
    <property type="protein sequence ID" value="VDO98717.1"/>
    <property type="molecule type" value="Genomic_DNA"/>
</dbReference>
<name>A0A183IGH9_9BILA</name>
<dbReference type="AlphaFoldDB" id="A0A183IGH9"/>
<dbReference type="Gene3D" id="4.10.410.10">
    <property type="entry name" value="Pancreatic trypsin inhibitor Kunitz domain"/>
    <property type="match status" value="3"/>
</dbReference>
<dbReference type="GO" id="GO:0004867">
    <property type="term" value="F:serine-type endopeptidase inhibitor activity"/>
    <property type="evidence" value="ECO:0007669"/>
    <property type="project" value="InterPro"/>
</dbReference>
<evidence type="ECO:0000313" key="4">
    <source>
        <dbReference type="WBParaSite" id="SBAD_0000285301-mRNA-1"/>
    </source>
</evidence>
<gene>
    <name evidence="2" type="ORF">SBAD_LOCUS2723</name>
</gene>
<dbReference type="PROSITE" id="PS00280">
    <property type="entry name" value="BPTI_KUNITZ_1"/>
    <property type="match status" value="1"/>
</dbReference>
<feature type="domain" description="BPTI/Kunitz inhibitor" evidence="1">
    <location>
        <begin position="195"/>
        <end position="245"/>
    </location>
</feature>
<dbReference type="SMART" id="SM00131">
    <property type="entry name" value="KU"/>
    <property type="match status" value="3"/>
</dbReference>